<dbReference type="eggNOG" id="KOG4549">
    <property type="taxonomic scope" value="Eukaryota"/>
</dbReference>
<dbReference type="InterPro" id="IPR010036">
    <property type="entry name" value="MDP_1_eu_arc"/>
</dbReference>
<proteinExistence type="predicted"/>
<dbReference type="OMA" id="MLFFDNQ"/>
<dbReference type="GeneID" id="17352086"/>
<dbReference type="Pfam" id="PF12689">
    <property type="entry name" value="Acid_PPase"/>
    <property type="match status" value="1"/>
</dbReference>
<dbReference type="OrthoDB" id="2865258at2759"/>
<evidence type="ECO:0000313" key="2">
    <source>
        <dbReference type="Proteomes" id="UP000008141"/>
    </source>
</evidence>
<dbReference type="InParanoid" id="E1ZNL5"/>
<dbReference type="KEGG" id="cvr:CHLNCDRAFT_138712"/>
<dbReference type="InterPro" id="IPR036412">
    <property type="entry name" value="HAD-like_sf"/>
</dbReference>
<dbReference type="Proteomes" id="UP000008141">
    <property type="component" value="Unassembled WGS sequence"/>
</dbReference>
<dbReference type="PANTHER" id="PTHR17901:SF14">
    <property type="entry name" value="MAGNESIUM-DEPENDENT PHOSPHATASE 1"/>
    <property type="match status" value="1"/>
</dbReference>
<gene>
    <name evidence="1" type="ORF">CHLNCDRAFT_138712</name>
</gene>
<evidence type="ECO:0008006" key="3">
    <source>
        <dbReference type="Google" id="ProtNLM"/>
    </source>
</evidence>
<dbReference type="SUPFAM" id="SSF56784">
    <property type="entry name" value="HAD-like"/>
    <property type="match status" value="1"/>
</dbReference>
<keyword evidence="2" id="KW-1185">Reference proteome</keyword>
<dbReference type="NCBIfam" id="TIGR01685">
    <property type="entry name" value="MDP-1"/>
    <property type="match status" value="1"/>
</dbReference>
<name>E1ZNL5_CHLVA</name>
<dbReference type="GO" id="GO:0003993">
    <property type="term" value="F:acid phosphatase activity"/>
    <property type="evidence" value="ECO:0007669"/>
    <property type="project" value="TreeGrafter"/>
</dbReference>
<protein>
    <recommendedName>
        <fullName evidence="3">Magnesium-dependent phosphatase-1</fullName>
    </recommendedName>
</protein>
<dbReference type="RefSeq" id="XP_005844727.1">
    <property type="nucleotide sequence ID" value="XM_005844665.1"/>
</dbReference>
<sequence>MAYPEMYMLGGPPFRLGKCKRGRPVVIDRDGEEVGLLGDAWCILTELATDDKWAGVQIAYVSRTDEPQWANKCLQMLQLDSGLSLHALAHHHEIYPGSKKTHFRRIHERTKVPYADMLFLDDMQWNIQDVESMGVCAVYTPRGLTADAWQKALTEYAKRRSWA</sequence>
<dbReference type="AlphaFoldDB" id="E1ZNL5"/>
<organism evidence="2">
    <name type="scientific">Chlorella variabilis</name>
    <name type="common">Green alga</name>
    <dbReference type="NCBI Taxonomy" id="554065"/>
    <lineage>
        <taxon>Eukaryota</taxon>
        <taxon>Viridiplantae</taxon>
        <taxon>Chlorophyta</taxon>
        <taxon>core chlorophytes</taxon>
        <taxon>Trebouxiophyceae</taxon>
        <taxon>Chlorellales</taxon>
        <taxon>Chlorellaceae</taxon>
        <taxon>Chlorella clade</taxon>
        <taxon>Chlorella</taxon>
    </lineage>
</organism>
<dbReference type="Gene3D" id="3.40.50.1000">
    <property type="entry name" value="HAD superfamily/HAD-like"/>
    <property type="match status" value="1"/>
</dbReference>
<dbReference type="InterPro" id="IPR023214">
    <property type="entry name" value="HAD_sf"/>
</dbReference>
<accession>E1ZNL5</accession>
<evidence type="ECO:0000313" key="1">
    <source>
        <dbReference type="EMBL" id="EFN52625.1"/>
    </source>
</evidence>
<dbReference type="EMBL" id="GL433855">
    <property type="protein sequence ID" value="EFN52625.1"/>
    <property type="molecule type" value="Genomic_DNA"/>
</dbReference>
<dbReference type="STRING" id="554065.E1ZNL5"/>
<reference evidence="1 2" key="1">
    <citation type="journal article" date="2010" name="Plant Cell">
        <title>The Chlorella variabilis NC64A genome reveals adaptation to photosymbiosis, coevolution with viruses, and cryptic sex.</title>
        <authorList>
            <person name="Blanc G."/>
            <person name="Duncan G."/>
            <person name="Agarkova I."/>
            <person name="Borodovsky M."/>
            <person name="Gurnon J."/>
            <person name="Kuo A."/>
            <person name="Lindquist E."/>
            <person name="Lucas S."/>
            <person name="Pangilinan J."/>
            <person name="Polle J."/>
            <person name="Salamov A."/>
            <person name="Terry A."/>
            <person name="Yamada T."/>
            <person name="Dunigan D.D."/>
            <person name="Grigoriev I.V."/>
            <person name="Claverie J.M."/>
            <person name="Van Etten J.L."/>
        </authorList>
    </citation>
    <scope>NUCLEOTIDE SEQUENCE [LARGE SCALE GENOMIC DNA]</scope>
    <source>
        <strain evidence="1 2">NC64A</strain>
    </source>
</reference>
<dbReference type="PANTHER" id="PTHR17901">
    <property type="entry name" value="MAGNESIUM-DEPENDENT PHOSPHATASE 1 MDP1"/>
    <property type="match status" value="1"/>
</dbReference>